<dbReference type="Gene3D" id="3.40.1010.10">
    <property type="entry name" value="Cobalt-precorrin-4 Transmethylase, Domain 1"/>
    <property type="match status" value="1"/>
</dbReference>
<sequence length="418" mass="45263">MTMPFPEIEAARSDVMEHWLSIVGIGEDGWNGLSPAAKQAVESAEFLYGGVRHLAYVPTVRAAQIAWPSPMAPAVHEILTSHRGRSRVSVLASGDPMLFGVGVTLTRELAPAEFLVIPQVSAFSLACARLGWAISETVLVSLVNRPIEQMHRYLNPDQRLVLFSEDGTTPTAVAQFLTDSGYGSSQFTVFEYLGGSAERRRDDRANIWSVKQCGDLNLIAVVCVADSQTRPLPIVPGLSDDFYVTDGQLTKREVRAATLARLAPLPGEQLWDVGAGTGTVGIEWMRSHPSCSCIAFEEREDRAARILINAKRLGVPTLKVIKGSVPSTLNGLQPPDAIFIGGGIGRDGLFQACWDKLTKGGRIVANAVTIESEIAVATWQRLYGGELVRILVARAEPVGGVLGWRHLMPITQWSVAKS</sequence>
<dbReference type="InterPro" id="IPR014777">
    <property type="entry name" value="4pyrrole_Mease_sub1"/>
</dbReference>
<accession>A0A7W8IEX0</accession>
<dbReference type="Proteomes" id="UP000568106">
    <property type="component" value="Unassembled WGS sequence"/>
</dbReference>
<evidence type="ECO:0000256" key="2">
    <source>
        <dbReference type="ARBA" id="ARBA00022573"/>
    </source>
</evidence>
<keyword evidence="8" id="KW-1185">Reference proteome</keyword>
<evidence type="ECO:0000256" key="4">
    <source>
        <dbReference type="ARBA" id="ARBA00022679"/>
    </source>
</evidence>
<dbReference type="PIRSF" id="PIRSF036428">
    <property type="entry name" value="CobL"/>
    <property type="match status" value="1"/>
</dbReference>
<feature type="domain" description="Tetrapyrrole methylase" evidence="6">
    <location>
        <begin position="20"/>
        <end position="199"/>
    </location>
</feature>
<dbReference type="InterPro" id="IPR050714">
    <property type="entry name" value="Cobalamin_biosynth_MTase"/>
</dbReference>
<keyword evidence="3 7" id="KW-0489">Methyltransferase</keyword>
<evidence type="ECO:0000256" key="3">
    <source>
        <dbReference type="ARBA" id="ARBA00022603"/>
    </source>
</evidence>
<dbReference type="InterPro" id="IPR029063">
    <property type="entry name" value="SAM-dependent_MTases_sf"/>
</dbReference>
<dbReference type="UniPathway" id="UPA00148"/>
<dbReference type="InterPro" id="IPR006365">
    <property type="entry name" value="Cbl_synth_CobL"/>
</dbReference>
<dbReference type="GO" id="GO:0008276">
    <property type="term" value="F:protein methyltransferase activity"/>
    <property type="evidence" value="ECO:0007669"/>
    <property type="project" value="InterPro"/>
</dbReference>
<keyword evidence="4 7" id="KW-0808">Transferase</keyword>
<protein>
    <submittedName>
        <fullName evidence="7">Precorrin-6Y C5,15-methyltransferase (Decarboxylating)</fullName>
        <ecNumber evidence="7">2.1.1.132</ecNumber>
    </submittedName>
</protein>
<dbReference type="Gene3D" id="3.40.50.150">
    <property type="entry name" value="Vaccinia Virus protein VP39"/>
    <property type="match status" value="1"/>
</dbReference>
<comment type="pathway">
    <text evidence="1">Cofactor biosynthesis; adenosylcobalamin biosynthesis.</text>
</comment>
<dbReference type="Pfam" id="PF00590">
    <property type="entry name" value="TP_methylase"/>
    <property type="match status" value="1"/>
</dbReference>
<reference evidence="7" key="1">
    <citation type="submission" date="2020-08" db="EMBL/GenBank/DDBJ databases">
        <title>Genomic Encyclopedia of Type Strains, Phase IV (KMG-V): Genome sequencing to study the core and pangenomes of soil and plant-associated prokaryotes.</title>
        <authorList>
            <person name="Whitman W."/>
        </authorList>
    </citation>
    <scope>NUCLEOTIDE SEQUENCE [LARGE SCALE GENOMIC DNA]</scope>
    <source>
        <strain evidence="7">M8UP27</strain>
    </source>
</reference>
<dbReference type="InterPro" id="IPR000878">
    <property type="entry name" value="4pyrrol_Mease"/>
</dbReference>
<dbReference type="EMBL" id="JACHDY010000001">
    <property type="protein sequence ID" value="MBB5315949.1"/>
    <property type="molecule type" value="Genomic_DNA"/>
</dbReference>
<evidence type="ECO:0000256" key="1">
    <source>
        <dbReference type="ARBA" id="ARBA00004953"/>
    </source>
</evidence>
<dbReference type="PANTHER" id="PTHR43182:SF1">
    <property type="entry name" value="COBALT-PRECORRIN-7 C(5)-METHYLTRANSFERASE"/>
    <property type="match status" value="1"/>
</dbReference>
<dbReference type="InterPro" id="IPR035996">
    <property type="entry name" value="4pyrrol_Methylase_sf"/>
</dbReference>
<dbReference type="CDD" id="cd11644">
    <property type="entry name" value="Precorrin-6Y-MT"/>
    <property type="match status" value="1"/>
</dbReference>
<proteinExistence type="predicted"/>
<evidence type="ECO:0000313" key="8">
    <source>
        <dbReference type="Proteomes" id="UP000568106"/>
    </source>
</evidence>
<dbReference type="PANTHER" id="PTHR43182">
    <property type="entry name" value="COBALT-PRECORRIN-6B C(15)-METHYLTRANSFERASE (DECARBOXYLATING)"/>
    <property type="match status" value="1"/>
</dbReference>
<keyword evidence="2" id="KW-0169">Cobalamin biosynthesis</keyword>
<dbReference type="GO" id="GO:0046025">
    <property type="term" value="F:precorrin-6Y C5,15-methyltransferase (decarboxylating) activity"/>
    <property type="evidence" value="ECO:0007669"/>
    <property type="project" value="UniProtKB-EC"/>
</dbReference>
<dbReference type="InterPro" id="IPR014008">
    <property type="entry name" value="Cbl_synth_MTase_CbiT"/>
</dbReference>
<dbReference type="EC" id="2.1.1.132" evidence="7"/>
<dbReference type="NCBIfam" id="TIGR02469">
    <property type="entry name" value="CbiT"/>
    <property type="match status" value="1"/>
</dbReference>
<organism evidence="7 8">
    <name type="scientific">Tunturiibacter empetritectus</name>
    <dbReference type="NCBI Taxonomy" id="3069691"/>
    <lineage>
        <taxon>Bacteria</taxon>
        <taxon>Pseudomonadati</taxon>
        <taxon>Acidobacteriota</taxon>
        <taxon>Terriglobia</taxon>
        <taxon>Terriglobales</taxon>
        <taxon>Acidobacteriaceae</taxon>
        <taxon>Tunturiibacter</taxon>
    </lineage>
</organism>
<gene>
    <name evidence="7" type="ORF">HDF09_000599</name>
</gene>
<evidence type="ECO:0000313" key="7">
    <source>
        <dbReference type="EMBL" id="MBB5315949.1"/>
    </source>
</evidence>
<name>A0A7W8IEX0_9BACT</name>
<dbReference type="NCBIfam" id="TIGR02467">
    <property type="entry name" value="CbiE"/>
    <property type="match status" value="1"/>
</dbReference>
<dbReference type="GO" id="GO:0009236">
    <property type="term" value="P:cobalamin biosynthetic process"/>
    <property type="evidence" value="ECO:0007669"/>
    <property type="project" value="UniProtKB-UniPathway"/>
</dbReference>
<dbReference type="InterPro" id="IPR012818">
    <property type="entry name" value="CbiE"/>
</dbReference>
<evidence type="ECO:0000259" key="6">
    <source>
        <dbReference type="Pfam" id="PF00590"/>
    </source>
</evidence>
<dbReference type="AlphaFoldDB" id="A0A7W8IEX0"/>
<dbReference type="SUPFAM" id="SSF53335">
    <property type="entry name" value="S-adenosyl-L-methionine-dependent methyltransferases"/>
    <property type="match status" value="1"/>
</dbReference>
<comment type="caution">
    <text evidence="7">The sequence shown here is derived from an EMBL/GenBank/DDBJ whole genome shotgun (WGS) entry which is preliminary data.</text>
</comment>
<dbReference type="CDD" id="cd02440">
    <property type="entry name" value="AdoMet_MTases"/>
    <property type="match status" value="1"/>
</dbReference>
<evidence type="ECO:0000256" key="5">
    <source>
        <dbReference type="ARBA" id="ARBA00022691"/>
    </source>
</evidence>
<keyword evidence="5" id="KW-0949">S-adenosyl-L-methionine</keyword>
<dbReference type="GO" id="GO:0032259">
    <property type="term" value="P:methylation"/>
    <property type="evidence" value="ECO:0007669"/>
    <property type="project" value="UniProtKB-KW"/>
</dbReference>
<dbReference type="SUPFAM" id="SSF53790">
    <property type="entry name" value="Tetrapyrrole methylase"/>
    <property type="match status" value="1"/>
</dbReference>